<gene>
    <name evidence="4" type="ordered locus">TP02_0599</name>
</gene>
<keyword evidence="5" id="KW-1185">Reference proteome</keyword>
<evidence type="ECO:0000259" key="3">
    <source>
        <dbReference type="Pfam" id="PF14560"/>
    </source>
</evidence>
<dbReference type="Gene3D" id="3.10.20.90">
    <property type="entry name" value="Phosphatidylinositol 3-kinase Catalytic Subunit, Chain A, domain 1"/>
    <property type="match status" value="1"/>
</dbReference>
<dbReference type="KEGG" id="tpv:TP02_0599"/>
<reference evidence="4 5" key="1">
    <citation type="journal article" date="2005" name="Science">
        <title>Genome sequence of Theileria parva, a bovine pathogen that transforms lymphocytes.</title>
        <authorList>
            <person name="Gardner M.J."/>
            <person name="Bishop R."/>
            <person name="Shah T."/>
            <person name="de Villiers E.P."/>
            <person name="Carlton J.M."/>
            <person name="Hall N."/>
            <person name="Ren Q."/>
            <person name="Paulsen I.T."/>
            <person name="Pain A."/>
            <person name="Berriman M."/>
            <person name="Wilson R.J.M."/>
            <person name="Sato S."/>
            <person name="Ralph S.A."/>
            <person name="Mann D.J."/>
            <person name="Xiong Z."/>
            <person name="Shallom S.J."/>
            <person name="Weidman J."/>
            <person name="Jiang L."/>
            <person name="Lynn J."/>
            <person name="Weaver B."/>
            <person name="Shoaibi A."/>
            <person name="Domingo A.R."/>
            <person name="Wasawo D."/>
            <person name="Crabtree J."/>
            <person name="Wortman J.R."/>
            <person name="Haas B."/>
            <person name="Angiuoli S.V."/>
            <person name="Creasy T.H."/>
            <person name="Lu C."/>
            <person name="Suh B."/>
            <person name="Silva J.C."/>
            <person name="Utterback T.R."/>
            <person name="Feldblyum T.V."/>
            <person name="Pertea M."/>
            <person name="Allen J."/>
            <person name="Nierman W.C."/>
            <person name="Taracha E.L.N."/>
            <person name="Salzberg S.L."/>
            <person name="White O.R."/>
            <person name="Fitzhugh H.A."/>
            <person name="Morzaria S."/>
            <person name="Venter J.C."/>
            <person name="Fraser C.M."/>
            <person name="Nene V."/>
        </authorList>
    </citation>
    <scope>NUCLEOTIDE SEQUENCE [LARGE SCALE GENOMIC DNA]</scope>
    <source>
        <strain evidence="4 5">Muguga</strain>
    </source>
</reference>
<dbReference type="GeneID" id="3501425"/>
<dbReference type="Pfam" id="PF14560">
    <property type="entry name" value="Ubiquitin_2"/>
    <property type="match status" value="1"/>
</dbReference>
<dbReference type="SUPFAM" id="SSF52047">
    <property type="entry name" value="RNI-like"/>
    <property type="match status" value="1"/>
</dbReference>
<evidence type="ECO:0000256" key="1">
    <source>
        <dbReference type="ARBA" id="ARBA00022614"/>
    </source>
</evidence>
<dbReference type="InParanoid" id="Q4N4P1"/>
<dbReference type="VEuPathDB" id="PiroplasmaDB:TpMuguga_02g00599"/>
<evidence type="ECO:0000313" key="5">
    <source>
        <dbReference type="Proteomes" id="UP000001949"/>
    </source>
</evidence>
<organism evidence="4 5">
    <name type="scientific">Theileria parva</name>
    <name type="common">East coast fever infection agent</name>
    <dbReference type="NCBI Taxonomy" id="5875"/>
    <lineage>
        <taxon>Eukaryota</taxon>
        <taxon>Sar</taxon>
        <taxon>Alveolata</taxon>
        <taxon>Apicomplexa</taxon>
        <taxon>Aconoidasida</taxon>
        <taxon>Piroplasmida</taxon>
        <taxon>Theileriidae</taxon>
        <taxon>Theileria</taxon>
    </lineage>
</organism>
<dbReference type="Gene3D" id="3.80.10.10">
    <property type="entry name" value="Ribonuclease Inhibitor"/>
    <property type="match status" value="2"/>
</dbReference>
<evidence type="ECO:0000256" key="2">
    <source>
        <dbReference type="ARBA" id="ARBA00022737"/>
    </source>
</evidence>
<accession>Q4N4P1</accession>
<dbReference type="InterPro" id="IPR029071">
    <property type="entry name" value="Ubiquitin-like_domsf"/>
</dbReference>
<dbReference type="PROSITE" id="PS51450">
    <property type="entry name" value="LRR"/>
    <property type="match status" value="1"/>
</dbReference>
<keyword evidence="1" id="KW-0433">Leucine-rich repeat</keyword>
<sequence>MKELKVGDRVLVGDSLGTVVSEPLKCGENGENNVNEGKLLVEWDDWTRGELDGSKRLEKIKNKKVKIFEHFNKIKENSLNFQEVIRILSERFNFLDFAKPISCVTSESVSLGSTFEKEFRDKYLTTDEELEVGDSTVNYEFVGMEKACSFFSDPKKLFTVSLNDCRISKIGTITEFPKCSDLFLSNNLLTTSEINKLVEYFPNLTLLDVSKNKVDAPINATNVKTLIMSSVFVEFEMVLETLNLCGNVTQLIFTDNNLDEVVFKGKSYPNVTVLDLSNNFVYSWNSLFNLFKLFPNLEKLFISHNLLHNLDVNGVEFKGLLELDVSNNLIDDINSMLKLSQTFPNLTNLKINSNPIHPKFMENFINLSLVSVGEEKRDEIMRMYMIVTFVNLKVLNGTTITPEERTNSERYLNYLENKEPEHNGLKLNLEKKNRIKVLLVPDGDSESFLYEPVEKKLSESCTVSDVKLLCSKLFKMNLKDIKLVYCNKKMPLCEEMDDDSAELCRYGISDNYQIRAQNKNLKL</sequence>
<dbReference type="STRING" id="5875.Q4N4P1"/>
<dbReference type="InterPro" id="IPR032675">
    <property type="entry name" value="LRR_dom_sf"/>
</dbReference>
<dbReference type="OMA" id="CEEMDDD"/>
<dbReference type="EMBL" id="AAGK01000002">
    <property type="protein sequence ID" value="EAN32882.1"/>
    <property type="molecule type" value="Genomic_DNA"/>
</dbReference>
<dbReference type="PANTHER" id="PTHR15454">
    <property type="entry name" value="NISCHARIN RELATED"/>
    <property type="match status" value="1"/>
</dbReference>
<name>Q4N4P1_THEPA</name>
<dbReference type="AlphaFoldDB" id="Q4N4P1"/>
<feature type="domain" description="Ubiquitin-like" evidence="3">
    <location>
        <begin position="453"/>
        <end position="520"/>
    </location>
</feature>
<comment type="caution">
    <text evidence="4">The sequence shown here is derived from an EMBL/GenBank/DDBJ whole genome shotgun (WGS) entry which is preliminary data.</text>
</comment>
<dbReference type="InterPro" id="IPR001611">
    <property type="entry name" value="Leu-rich_rpt"/>
</dbReference>
<keyword evidence="2" id="KW-0677">Repeat</keyword>
<dbReference type="Proteomes" id="UP000001949">
    <property type="component" value="Unassembled WGS sequence"/>
</dbReference>
<proteinExistence type="predicted"/>
<evidence type="ECO:0000313" key="4">
    <source>
        <dbReference type="EMBL" id="EAN32882.1"/>
    </source>
</evidence>
<dbReference type="eggNOG" id="KOG3207">
    <property type="taxonomic scope" value="Eukaryota"/>
</dbReference>
<dbReference type="InterPro" id="IPR000626">
    <property type="entry name" value="Ubiquitin-like_dom"/>
</dbReference>
<dbReference type="GO" id="GO:0005737">
    <property type="term" value="C:cytoplasm"/>
    <property type="evidence" value="ECO:0007669"/>
    <property type="project" value="TreeGrafter"/>
</dbReference>
<protein>
    <recommendedName>
        <fullName evidence="3">Ubiquitin-like domain-containing protein</fullName>
    </recommendedName>
</protein>
<dbReference type="SUPFAM" id="SSF54236">
    <property type="entry name" value="Ubiquitin-like"/>
    <property type="match status" value="1"/>
</dbReference>